<sequence>MAPITAIPNELLILVFTHCPDIFTAAKLSQASKALRNVWLENVEVITREILEPEIPAYDDAMELARYESGKEASFVQRIPRLLRNAEMARSVAKLWAADVQDSPYEAEEDSESATPTPTSYYTIRRLAQSHGDKELQRTMSSIMDAASRTEAWMNYQLCCFMCMFMKDDEQIRHGILKDESLLTWYEKEEGGVITDEWDFASTVAELVMREKQFPRYSSALDPCPWSFGHVCCGRDCRRGETWPGNTRPASE</sequence>
<reference evidence="1 2" key="1">
    <citation type="submission" date="2016-03" db="EMBL/GenBank/DDBJ databases">
        <authorList>
            <person name="Ploux O."/>
        </authorList>
    </citation>
    <scope>NUCLEOTIDE SEQUENCE [LARGE SCALE GENOMIC DNA]</scope>
    <source>
        <strain evidence="1 2">URUG2</strain>
    </source>
</reference>
<gene>
    <name evidence="1" type="ORF">RCC_10909</name>
</gene>
<organism evidence="1 2">
    <name type="scientific">Ramularia collo-cygni</name>
    <dbReference type="NCBI Taxonomy" id="112498"/>
    <lineage>
        <taxon>Eukaryota</taxon>
        <taxon>Fungi</taxon>
        <taxon>Dikarya</taxon>
        <taxon>Ascomycota</taxon>
        <taxon>Pezizomycotina</taxon>
        <taxon>Dothideomycetes</taxon>
        <taxon>Dothideomycetidae</taxon>
        <taxon>Mycosphaerellales</taxon>
        <taxon>Mycosphaerellaceae</taxon>
        <taxon>Ramularia</taxon>
    </lineage>
</organism>
<dbReference type="RefSeq" id="XP_023631903.1">
    <property type="nucleotide sequence ID" value="XM_023776135.1"/>
</dbReference>
<accession>A0A2D3VDL4</accession>
<name>A0A2D3VDL4_9PEZI</name>
<evidence type="ECO:0008006" key="3">
    <source>
        <dbReference type="Google" id="ProtNLM"/>
    </source>
</evidence>
<dbReference type="GeneID" id="35605944"/>
<evidence type="ECO:0000313" key="1">
    <source>
        <dbReference type="EMBL" id="CZT25180.1"/>
    </source>
</evidence>
<dbReference type="EMBL" id="FJUY01000025">
    <property type="protein sequence ID" value="CZT25180.1"/>
    <property type="molecule type" value="Genomic_DNA"/>
</dbReference>
<proteinExistence type="predicted"/>
<dbReference type="Proteomes" id="UP000225277">
    <property type="component" value="Unassembled WGS sequence"/>
</dbReference>
<dbReference type="OrthoDB" id="3853505at2759"/>
<keyword evidence="2" id="KW-1185">Reference proteome</keyword>
<protein>
    <recommendedName>
        <fullName evidence="3">F-box domain-containing protein</fullName>
    </recommendedName>
</protein>
<dbReference type="AlphaFoldDB" id="A0A2D3VDL4"/>
<evidence type="ECO:0000313" key="2">
    <source>
        <dbReference type="Proteomes" id="UP000225277"/>
    </source>
</evidence>